<evidence type="ECO:0000313" key="10">
    <source>
        <dbReference type="Proteomes" id="UP000261739"/>
    </source>
</evidence>
<dbReference type="STRING" id="863239.GCA_000213935_01006"/>
<name>A0A3D4SXU5_9CORY</name>
<dbReference type="Gene3D" id="3.90.79.10">
    <property type="entry name" value="Nucleoside Triphosphate Pyrophosphohydrolase"/>
    <property type="match status" value="1"/>
</dbReference>
<evidence type="ECO:0000256" key="5">
    <source>
        <dbReference type="ARBA" id="ARBA00022842"/>
    </source>
</evidence>
<feature type="compositionally biased region" description="Polar residues" evidence="7">
    <location>
        <begin position="98"/>
        <end position="107"/>
    </location>
</feature>
<keyword evidence="4" id="KW-0378">Hydrolase</keyword>
<evidence type="ECO:0000256" key="1">
    <source>
        <dbReference type="ARBA" id="ARBA00001936"/>
    </source>
</evidence>
<evidence type="ECO:0000256" key="7">
    <source>
        <dbReference type="SAM" id="MobiDB-lite"/>
    </source>
</evidence>
<proteinExistence type="predicted"/>
<evidence type="ECO:0000256" key="6">
    <source>
        <dbReference type="ARBA" id="ARBA00023211"/>
    </source>
</evidence>
<dbReference type="InterPro" id="IPR045121">
    <property type="entry name" value="CoAse"/>
</dbReference>
<dbReference type="EMBL" id="DQID01000132">
    <property type="protein sequence ID" value="HCT14104.1"/>
    <property type="molecule type" value="Genomic_DNA"/>
</dbReference>
<comment type="caution">
    <text evidence="9">The sequence shown here is derived from an EMBL/GenBank/DDBJ whole genome shotgun (WGS) entry which is preliminary data.</text>
</comment>
<dbReference type="GO" id="GO:0046872">
    <property type="term" value="F:metal ion binding"/>
    <property type="evidence" value="ECO:0007669"/>
    <property type="project" value="UniProtKB-KW"/>
</dbReference>
<organism evidence="9 10">
    <name type="scientific">Corynebacterium nuruki</name>
    <dbReference type="NCBI Taxonomy" id="1032851"/>
    <lineage>
        <taxon>Bacteria</taxon>
        <taxon>Bacillati</taxon>
        <taxon>Actinomycetota</taxon>
        <taxon>Actinomycetes</taxon>
        <taxon>Mycobacteriales</taxon>
        <taxon>Corynebacteriaceae</taxon>
        <taxon>Corynebacterium</taxon>
    </lineage>
</organism>
<evidence type="ECO:0000256" key="2">
    <source>
        <dbReference type="ARBA" id="ARBA00001946"/>
    </source>
</evidence>
<feature type="region of interest" description="Disordered" evidence="7">
    <location>
        <begin position="36"/>
        <end position="125"/>
    </location>
</feature>
<evidence type="ECO:0000256" key="3">
    <source>
        <dbReference type="ARBA" id="ARBA00022723"/>
    </source>
</evidence>
<evidence type="ECO:0000313" key="9">
    <source>
        <dbReference type="EMBL" id="HCT14104.1"/>
    </source>
</evidence>
<dbReference type="PROSITE" id="PS51462">
    <property type="entry name" value="NUDIX"/>
    <property type="match status" value="1"/>
</dbReference>
<reference evidence="9 10" key="1">
    <citation type="journal article" date="2018" name="Nat. Biotechnol.">
        <title>A standardized bacterial taxonomy based on genome phylogeny substantially revises the tree of life.</title>
        <authorList>
            <person name="Parks D.H."/>
            <person name="Chuvochina M."/>
            <person name="Waite D.W."/>
            <person name="Rinke C."/>
            <person name="Skarshewski A."/>
            <person name="Chaumeil P.A."/>
            <person name="Hugenholtz P."/>
        </authorList>
    </citation>
    <scope>NUCLEOTIDE SEQUENCE [LARGE SCALE GENOMIC DNA]</scope>
    <source>
        <strain evidence="9">UBA11247</strain>
    </source>
</reference>
<comment type="cofactor">
    <cofactor evidence="2">
        <name>Mg(2+)</name>
        <dbReference type="ChEBI" id="CHEBI:18420"/>
    </cofactor>
</comment>
<dbReference type="PANTHER" id="PTHR12992:SF11">
    <property type="entry name" value="MITOCHONDRIAL COENZYME A DIPHOSPHATASE NUDT8"/>
    <property type="match status" value="1"/>
</dbReference>
<feature type="compositionally biased region" description="Low complexity" evidence="7">
    <location>
        <begin position="67"/>
        <end position="92"/>
    </location>
</feature>
<evidence type="ECO:0000259" key="8">
    <source>
        <dbReference type="PROSITE" id="PS51462"/>
    </source>
</evidence>
<keyword evidence="5" id="KW-0460">Magnesium</keyword>
<dbReference type="Proteomes" id="UP000261739">
    <property type="component" value="Unassembled WGS sequence"/>
</dbReference>
<feature type="domain" description="Nudix hydrolase" evidence="8">
    <location>
        <begin position="57"/>
        <end position="208"/>
    </location>
</feature>
<accession>A0A3D4SXU5</accession>
<dbReference type="InterPro" id="IPR000086">
    <property type="entry name" value="NUDIX_hydrolase_dom"/>
</dbReference>
<dbReference type="RefSeq" id="WP_010121034.1">
    <property type="nucleotide sequence ID" value="NZ_DAITTW010000020.1"/>
</dbReference>
<dbReference type="SUPFAM" id="SSF55811">
    <property type="entry name" value="Nudix"/>
    <property type="match status" value="1"/>
</dbReference>
<evidence type="ECO:0000256" key="4">
    <source>
        <dbReference type="ARBA" id="ARBA00022801"/>
    </source>
</evidence>
<gene>
    <name evidence="9" type="ORF">DIW82_04725</name>
</gene>
<dbReference type="CDD" id="cd03426">
    <property type="entry name" value="NUDIX_CoAse_Nudt7"/>
    <property type="match status" value="1"/>
</dbReference>
<protein>
    <submittedName>
        <fullName evidence="9">CoA pyrophosphatase</fullName>
    </submittedName>
</protein>
<comment type="cofactor">
    <cofactor evidence="1">
        <name>Mn(2+)</name>
        <dbReference type="ChEBI" id="CHEBI:29035"/>
    </cofactor>
</comment>
<dbReference type="PANTHER" id="PTHR12992">
    <property type="entry name" value="NUDIX HYDROLASE"/>
    <property type="match status" value="1"/>
</dbReference>
<dbReference type="Pfam" id="PF00293">
    <property type="entry name" value="NUDIX"/>
    <property type="match status" value="1"/>
</dbReference>
<dbReference type="InterPro" id="IPR015797">
    <property type="entry name" value="NUDIX_hydrolase-like_dom_sf"/>
</dbReference>
<dbReference type="GO" id="GO:0010945">
    <property type="term" value="F:coenzyme A diphosphatase activity"/>
    <property type="evidence" value="ECO:0007669"/>
    <property type="project" value="InterPro"/>
</dbReference>
<keyword evidence="6" id="KW-0464">Manganese</keyword>
<dbReference type="AlphaFoldDB" id="A0A3D4SXU5"/>
<keyword evidence="3" id="KW-0479">Metal-binding</keyword>
<sequence length="275" mass="29281">MTFSLDAWLDAGRSQPDLPSGLPTWIDPLTAASRDASRVLSDPSRHVPANGPDGTPPRPSAVLMLLADGSDGADGSTGADDGSPSAGAGDPSLLLTHRNPSLRSHSGQIAFPGGHREPTDPSPVATALREATEETGLRPDGVDPLAVLEPLYIDRTNHAVVPVLGWWRSPSAVSPATDENDWVRSVPVRDLADPAVRTRVGFGGWEGPAFDVDGYLLWGFTGGLVDALLRFGGWERPWWDADREPENLFAALERSRNGETMTPADMRGIGVEETP</sequence>